<comment type="caution">
    <text evidence="1">The sequence shown here is derived from an EMBL/GenBank/DDBJ whole genome shotgun (WGS) entry which is preliminary data.</text>
</comment>
<reference evidence="1" key="1">
    <citation type="journal article" date="2015" name="Nature">
        <title>Complex archaea that bridge the gap between prokaryotes and eukaryotes.</title>
        <authorList>
            <person name="Spang A."/>
            <person name="Saw J.H."/>
            <person name="Jorgensen S.L."/>
            <person name="Zaremba-Niedzwiedzka K."/>
            <person name="Martijn J."/>
            <person name="Lind A.E."/>
            <person name="van Eijk R."/>
            <person name="Schleper C."/>
            <person name="Guy L."/>
            <person name="Ettema T.J."/>
        </authorList>
    </citation>
    <scope>NUCLEOTIDE SEQUENCE</scope>
</reference>
<proteinExistence type="predicted"/>
<evidence type="ECO:0000313" key="1">
    <source>
        <dbReference type="EMBL" id="KKM94108.1"/>
    </source>
</evidence>
<dbReference type="EMBL" id="LAZR01006180">
    <property type="protein sequence ID" value="KKM94108.1"/>
    <property type="molecule type" value="Genomic_DNA"/>
</dbReference>
<dbReference type="AlphaFoldDB" id="A0A0F9LL54"/>
<name>A0A0F9LL54_9ZZZZ</name>
<sequence>MWAYLGYSMSEQEPMFVAKEIMSQLKMSKVNGFPFFMYSGAREFVGGDKFLQFRIPNRKRIAKIRVVLDEARDLYNLEFYKKKGFEMKKSKSIDGIFFDQMAEIIVRELGIN</sequence>
<gene>
    <name evidence="1" type="ORF">LCGC14_1201590</name>
</gene>
<protein>
    <submittedName>
        <fullName evidence="1">Uncharacterized protein</fullName>
    </submittedName>
</protein>
<accession>A0A0F9LL54</accession>
<organism evidence="1">
    <name type="scientific">marine sediment metagenome</name>
    <dbReference type="NCBI Taxonomy" id="412755"/>
    <lineage>
        <taxon>unclassified sequences</taxon>
        <taxon>metagenomes</taxon>
        <taxon>ecological metagenomes</taxon>
    </lineage>
</organism>